<reference evidence="1 2" key="1">
    <citation type="journal article" date="2023" name="G3 (Bethesda)">
        <title>A haplotype-resolved chromosome-scale genome for Quercus rubra L. provides insights into the genetics of adaptive traits for red oak species.</title>
        <authorList>
            <person name="Kapoor B."/>
            <person name="Jenkins J."/>
            <person name="Schmutz J."/>
            <person name="Zhebentyayeva T."/>
            <person name="Kuelheim C."/>
            <person name="Coggeshall M."/>
            <person name="Heim C."/>
            <person name="Lasky J.R."/>
            <person name="Leites L."/>
            <person name="Islam-Faridi N."/>
            <person name="Romero-Severson J."/>
            <person name="DeLeo V.L."/>
            <person name="Lucas S.M."/>
            <person name="Lazic D."/>
            <person name="Gailing O."/>
            <person name="Carlson J."/>
            <person name="Staton M."/>
        </authorList>
    </citation>
    <scope>NUCLEOTIDE SEQUENCE [LARGE SCALE GENOMIC DNA]</scope>
    <source>
        <strain evidence="1">Pseudo-F2</strain>
    </source>
</reference>
<proteinExistence type="predicted"/>
<keyword evidence="2" id="KW-1185">Reference proteome</keyword>
<name>A0AAN7IUI4_QUERU</name>
<gene>
    <name evidence="1" type="ORF">RGQ29_023629</name>
</gene>
<accession>A0AAN7IUI4</accession>
<organism evidence="1 2">
    <name type="scientific">Quercus rubra</name>
    <name type="common">Northern red oak</name>
    <name type="synonym">Quercus borealis</name>
    <dbReference type="NCBI Taxonomy" id="3512"/>
    <lineage>
        <taxon>Eukaryota</taxon>
        <taxon>Viridiplantae</taxon>
        <taxon>Streptophyta</taxon>
        <taxon>Embryophyta</taxon>
        <taxon>Tracheophyta</taxon>
        <taxon>Spermatophyta</taxon>
        <taxon>Magnoliopsida</taxon>
        <taxon>eudicotyledons</taxon>
        <taxon>Gunneridae</taxon>
        <taxon>Pentapetalae</taxon>
        <taxon>rosids</taxon>
        <taxon>fabids</taxon>
        <taxon>Fagales</taxon>
        <taxon>Fagaceae</taxon>
        <taxon>Quercus</taxon>
    </lineage>
</organism>
<dbReference type="Proteomes" id="UP001324115">
    <property type="component" value="Unassembled WGS sequence"/>
</dbReference>
<dbReference type="PANTHER" id="PTHR33193:SF13">
    <property type="entry name" value="EXPRESSED PROTEIN"/>
    <property type="match status" value="1"/>
</dbReference>
<evidence type="ECO:0000313" key="2">
    <source>
        <dbReference type="Proteomes" id="UP001324115"/>
    </source>
</evidence>
<evidence type="ECO:0000313" key="1">
    <source>
        <dbReference type="EMBL" id="KAK4586556.1"/>
    </source>
</evidence>
<protein>
    <submittedName>
        <fullName evidence="1">Uncharacterized protein</fullName>
    </submittedName>
</protein>
<dbReference type="EMBL" id="JAXUIC010000006">
    <property type="protein sequence ID" value="KAK4586556.1"/>
    <property type="molecule type" value="Genomic_DNA"/>
</dbReference>
<dbReference type="Pfam" id="PF12023">
    <property type="entry name" value="DUF3511"/>
    <property type="match status" value="1"/>
</dbReference>
<sequence>MNYRAGNMRAKDEFPDYYNKPYKKNAERRLENKPGTNQMLMVHHCLPGKPQFNRTSVSTRYSHFHTSSLWGFNDPETKRKRRVAKYRSFAVKGKVKASISRGFRWIKNKYKHLVHRY</sequence>
<comment type="caution">
    <text evidence="1">The sequence shown here is derived from an EMBL/GenBank/DDBJ whole genome shotgun (WGS) entry which is preliminary data.</text>
</comment>
<dbReference type="InterPro" id="IPR021899">
    <property type="entry name" value="DUF3511"/>
</dbReference>
<dbReference type="AlphaFoldDB" id="A0AAN7IUI4"/>
<dbReference type="PANTHER" id="PTHR33193">
    <property type="entry name" value="DOMAIN PROTEIN, PUTATIVE (DUF3511)-RELATED"/>
    <property type="match status" value="1"/>
</dbReference>